<dbReference type="EMBL" id="JAXCLW010000007">
    <property type="protein sequence ID" value="MDY0885151.1"/>
    <property type="molecule type" value="Genomic_DNA"/>
</dbReference>
<feature type="compositionally biased region" description="Basic and acidic residues" evidence="1">
    <location>
        <begin position="404"/>
        <end position="423"/>
    </location>
</feature>
<sequence length="423" mass="47175">MNESSAVPSYSPPALKSSIQAELICFSHLRWDFVWQRPQHLLSRAARLYRVLYIEEPVFVPHEVLGDDGFSGDKNLAGHFKISERPGGITIAVPVLAEGGSAEANNASLRSLLRQLVPEPRPCSRILWYYTPAAIEFTMDLTADVVVYDNMDELSAFLGASSRLVEQERALFERADVVFTGGMSLYASKSKRHPNVHAFPSSIDALHFLRARNPLALPGPQDQADIPAPRIGFFGVIDERLNQRLIADLADRCPDWQFIMIGPVVKIDPAGLPIRPNLHWLGSKPYAELPTYLAGWDAGFMPFALNDATRFISPTKTLEFLAGGIPVVSTPITDVVSPYKERGLVEIADTASAFADRLSDILKRRADKDAFNLWLAEVDHYLSTTSWDKSWDSMRTLLEGTIKSGEEERRQHPLEHFAEPSHV</sequence>
<organism evidence="2 3">
    <name type="scientific">Dongia soli</name>
    <dbReference type="NCBI Taxonomy" id="600628"/>
    <lineage>
        <taxon>Bacteria</taxon>
        <taxon>Pseudomonadati</taxon>
        <taxon>Pseudomonadota</taxon>
        <taxon>Alphaproteobacteria</taxon>
        <taxon>Rhodospirillales</taxon>
        <taxon>Dongiaceae</taxon>
        <taxon>Dongia</taxon>
    </lineage>
</organism>
<keyword evidence="2" id="KW-0808">Transferase</keyword>
<keyword evidence="2" id="KW-0328">Glycosyltransferase</keyword>
<evidence type="ECO:0000313" key="2">
    <source>
        <dbReference type="EMBL" id="MDY0885151.1"/>
    </source>
</evidence>
<dbReference type="GO" id="GO:0016757">
    <property type="term" value="F:glycosyltransferase activity"/>
    <property type="evidence" value="ECO:0007669"/>
    <property type="project" value="UniProtKB-KW"/>
</dbReference>
<accession>A0ABU5EFM0</accession>
<comment type="caution">
    <text evidence="2">The sequence shown here is derived from an EMBL/GenBank/DDBJ whole genome shotgun (WGS) entry which is preliminary data.</text>
</comment>
<feature type="region of interest" description="Disordered" evidence="1">
    <location>
        <begin position="402"/>
        <end position="423"/>
    </location>
</feature>
<dbReference type="RefSeq" id="WP_320510219.1">
    <property type="nucleotide sequence ID" value="NZ_JAXCLW010000007.1"/>
</dbReference>
<reference evidence="2 3" key="1">
    <citation type="journal article" date="2016" name="Antonie Van Leeuwenhoek">
        <title>Dongia soli sp. nov., isolated from soil from Dokdo, Korea.</title>
        <authorList>
            <person name="Kim D.U."/>
            <person name="Lee H."/>
            <person name="Kim H."/>
            <person name="Kim S.G."/>
            <person name="Ka J.O."/>
        </authorList>
    </citation>
    <scope>NUCLEOTIDE SEQUENCE [LARGE SCALE GENOMIC DNA]</scope>
    <source>
        <strain evidence="2 3">D78</strain>
    </source>
</reference>
<evidence type="ECO:0000313" key="3">
    <source>
        <dbReference type="Proteomes" id="UP001279642"/>
    </source>
</evidence>
<dbReference type="Proteomes" id="UP001279642">
    <property type="component" value="Unassembled WGS sequence"/>
</dbReference>
<evidence type="ECO:0000256" key="1">
    <source>
        <dbReference type="SAM" id="MobiDB-lite"/>
    </source>
</evidence>
<gene>
    <name evidence="2" type="ORF">SMD27_20085</name>
</gene>
<proteinExistence type="predicted"/>
<dbReference type="EC" id="2.4.-.-" evidence="2"/>
<protein>
    <submittedName>
        <fullName evidence="2">Glycosyltransferase</fullName>
        <ecNumber evidence="2">2.4.-.-</ecNumber>
    </submittedName>
</protein>
<name>A0ABU5EFM0_9PROT</name>
<dbReference type="SUPFAM" id="SSF53756">
    <property type="entry name" value="UDP-Glycosyltransferase/glycogen phosphorylase"/>
    <property type="match status" value="1"/>
</dbReference>
<dbReference type="Pfam" id="PF13692">
    <property type="entry name" value="Glyco_trans_1_4"/>
    <property type="match status" value="1"/>
</dbReference>
<dbReference type="Gene3D" id="3.40.50.2000">
    <property type="entry name" value="Glycogen Phosphorylase B"/>
    <property type="match status" value="1"/>
</dbReference>
<keyword evidence="3" id="KW-1185">Reference proteome</keyword>